<comment type="subunit">
    <text evidence="5">The complex is composed of two ATP-binding proteins (ModC), two transmembrane proteins (ModB) and a solute-binding protein (ModA).</text>
</comment>
<reference evidence="8" key="1">
    <citation type="journal article" date="2020" name="mSystems">
        <title>Genome- and Community-Level Interaction Insights into Carbon Utilization and Element Cycling Functions of Hydrothermarchaeota in Hydrothermal Sediment.</title>
        <authorList>
            <person name="Zhou Z."/>
            <person name="Liu Y."/>
            <person name="Xu W."/>
            <person name="Pan J."/>
            <person name="Luo Z.H."/>
            <person name="Li M."/>
        </authorList>
    </citation>
    <scope>NUCLEOTIDE SEQUENCE [LARGE SCALE GENOMIC DNA]</scope>
    <source>
        <strain evidence="8">SpSt-855</strain>
    </source>
</reference>
<evidence type="ECO:0000256" key="4">
    <source>
        <dbReference type="ARBA" id="ARBA00022729"/>
    </source>
</evidence>
<dbReference type="Pfam" id="PF13531">
    <property type="entry name" value="SBP_bac_11"/>
    <property type="match status" value="1"/>
</dbReference>
<keyword evidence="3 6" id="KW-0479">Metal-binding</keyword>
<evidence type="ECO:0000256" key="2">
    <source>
        <dbReference type="ARBA" id="ARBA00022505"/>
    </source>
</evidence>
<accession>A0A7V4XTG3</accession>
<dbReference type="FunFam" id="3.40.190.10:FF:000035">
    <property type="entry name" value="Molybdate ABC transporter substrate-binding protein"/>
    <property type="match status" value="1"/>
</dbReference>
<name>A0A7V4XTG3_9BACT</name>
<proteinExistence type="inferred from homology"/>
<sequence length="288" mass="30627">MPRAKCSSRWEKPLPRSSNPLRSWCSVSEKWRCLLLTVLVCATVLALQGAALAQPPRTLRLAAAADLEPVLPPLLQEFQKQTGIEIQTSYKSSAVLATQILNGAPFDLFLAADMAFPQRVIDGGRGLTAHPTPYARGTLVLWTRNDSGLATLSLAALKSSAVHTVAIANPRHAPYGRAAQQTLDHTGLLAAMKGKLVVAENIAQAAQYAASGNAQVGFISLTSALTPRLRAAGHFVRVPQQDYTPLIQGAVAIKGAAHARAAQQFLHFLADPSTRAQLARAGLDPPQA</sequence>
<dbReference type="InterPro" id="IPR050682">
    <property type="entry name" value="ModA/WtpA"/>
</dbReference>
<dbReference type="InterPro" id="IPR005950">
    <property type="entry name" value="ModA"/>
</dbReference>
<comment type="caution">
    <text evidence="8">The sequence shown here is derived from an EMBL/GenBank/DDBJ whole genome shotgun (WGS) entry which is preliminary data.</text>
</comment>
<protein>
    <submittedName>
        <fullName evidence="8">Molybdate ABC transporter substrate-binding protein</fullName>
    </submittedName>
</protein>
<evidence type="ECO:0000256" key="6">
    <source>
        <dbReference type="PIRSR" id="PIRSR004846-1"/>
    </source>
</evidence>
<keyword evidence="4" id="KW-0732">Signal</keyword>
<dbReference type="Gene3D" id="3.40.190.10">
    <property type="entry name" value="Periplasmic binding protein-like II"/>
    <property type="match status" value="2"/>
</dbReference>
<dbReference type="PANTHER" id="PTHR30632:SF14">
    <property type="entry name" value="TUNGSTATE_MOLYBDATE_CHROMATE-BINDING PROTEIN MODA"/>
    <property type="match status" value="1"/>
</dbReference>
<evidence type="ECO:0000256" key="7">
    <source>
        <dbReference type="SAM" id="MobiDB-lite"/>
    </source>
</evidence>
<evidence type="ECO:0000256" key="3">
    <source>
        <dbReference type="ARBA" id="ARBA00022723"/>
    </source>
</evidence>
<organism evidence="8">
    <name type="scientific">Acidobacterium capsulatum</name>
    <dbReference type="NCBI Taxonomy" id="33075"/>
    <lineage>
        <taxon>Bacteria</taxon>
        <taxon>Pseudomonadati</taxon>
        <taxon>Acidobacteriota</taxon>
        <taxon>Terriglobia</taxon>
        <taxon>Terriglobales</taxon>
        <taxon>Acidobacteriaceae</taxon>
        <taxon>Acidobacterium</taxon>
    </lineage>
</organism>
<dbReference type="SUPFAM" id="SSF53850">
    <property type="entry name" value="Periplasmic binding protein-like II"/>
    <property type="match status" value="1"/>
</dbReference>
<evidence type="ECO:0000313" key="8">
    <source>
        <dbReference type="EMBL" id="HGY94864.1"/>
    </source>
</evidence>
<feature type="region of interest" description="Disordered" evidence="7">
    <location>
        <begin position="1"/>
        <end position="20"/>
    </location>
</feature>
<feature type="binding site" evidence="6">
    <location>
        <position position="202"/>
    </location>
    <ligand>
        <name>molybdate</name>
        <dbReference type="ChEBI" id="CHEBI:36264"/>
    </ligand>
</feature>
<dbReference type="InterPro" id="IPR044084">
    <property type="entry name" value="AvModA-like_subst-bd"/>
</dbReference>
<dbReference type="GO" id="GO:1901359">
    <property type="term" value="F:tungstate binding"/>
    <property type="evidence" value="ECO:0007669"/>
    <property type="project" value="UniProtKB-ARBA"/>
</dbReference>
<dbReference type="PANTHER" id="PTHR30632">
    <property type="entry name" value="MOLYBDATE-BINDING PERIPLASMIC PROTEIN"/>
    <property type="match status" value="1"/>
</dbReference>
<evidence type="ECO:0000256" key="1">
    <source>
        <dbReference type="ARBA" id="ARBA00009175"/>
    </source>
</evidence>
<dbReference type="GO" id="GO:0030973">
    <property type="term" value="F:molybdate ion binding"/>
    <property type="evidence" value="ECO:0007669"/>
    <property type="project" value="InterPro"/>
</dbReference>
<dbReference type="GO" id="GO:0046872">
    <property type="term" value="F:metal ion binding"/>
    <property type="evidence" value="ECO:0007669"/>
    <property type="project" value="UniProtKB-KW"/>
</dbReference>
<dbReference type="EMBL" id="DTKL01000059">
    <property type="protein sequence ID" value="HGY94864.1"/>
    <property type="molecule type" value="Genomic_DNA"/>
</dbReference>
<dbReference type="NCBIfam" id="TIGR01256">
    <property type="entry name" value="modA"/>
    <property type="match status" value="1"/>
</dbReference>
<dbReference type="AlphaFoldDB" id="A0A7V4XTG3"/>
<dbReference type="GO" id="GO:0015689">
    <property type="term" value="P:molybdate ion transport"/>
    <property type="evidence" value="ECO:0007669"/>
    <property type="project" value="InterPro"/>
</dbReference>
<comment type="similarity">
    <text evidence="1">Belongs to the bacterial solute-binding protein ModA family.</text>
</comment>
<dbReference type="CDD" id="cd13539">
    <property type="entry name" value="PBP2_AvModA"/>
    <property type="match status" value="1"/>
</dbReference>
<feature type="binding site" evidence="6">
    <location>
        <position position="93"/>
    </location>
    <ligand>
        <name>molybdate</name>
        <dbReference type="ChEBI" id="CHEBI:36264"/>
    </ligand>
</feature>
<keyword evidence="2 6" id="KW-0500">Molybdenum</keyword>
<gene>
    <name evidence="8" type="primary">modA</name>
    <name evidence="8" type="ORF">ENW50_09320</name>
</gene>
<evidence type="ECO:0000256" key="5">
    <source>
        <dbReference type="ARBA" id="ARBA00062515"/>
    </source>
</evidence>
<dbReference type="PIRSF" id="PIRSF004846">
    <property type="entry name" value="ModA"/>
    <property type="match status" value="1"/>
</dbReference>